<feature type="compositionally biased region" description="Basic and acidic residues" evidence="2">
    <location>
        <begin position="191"/>
        <end position="203"/>
    </location>
</feature>
<protein>
    <recommendedName>
        <fullName evidence="3">CABIT domain-containing protein</fullName>
    </recommendedName>
</protein>
<keyword evidence="5" id="KW-1185">Reference proteome</keyword>
<gene>
    <name evidence="4" type="ORF">MAR_038109</name>
</gene>
<evidence type="ECO:0000256" key="1">
    <source>
        <dbReference type="ARBA" id="ARBA00022553"/>
    </source>
</evidence>
<dbReference type="PANTHER" id="PTHR14454">
    <property type="entry name" value="GRB2-ASSOCIATED AND REGULATOR OF MAPK PROTEIN FAMILY MEMBER"/>
    <property type="match status" value="1"/>
</dbReference>
<accession>A0ABY7FQF5</accession>
<evidence type="ECO:0000256" key="2">
    <source>
        <dbReference type="SAM" id="MobiDB-lite"/>
    </source>
</evidence>
<dbReference type="Proteomes" id="UP001164746">
    <property type="component" value="Chromosome 13"/>
</dbReference>
<dbReference type="InterPro" id="IPR025946">
    <property type="entry name" value="CABIT_dom"/>
</dbReference>
<evidence type="ECO:0000313" key="5">
    <source>
        <dbReference type="Proteomes" id="UP001164746"/>
    </source>
</evidence>
<feature type="region of interest" description="Disordered" evidence="2">
    <location>
        <begin position="156"/>
        <end position="203"/>
    </location>
</feature>
<dbReference type="PANTHER" id="PTHR14454:SF11">
    <property type="entry name" value="SERRANO, ISOFORM F"/>
    <property type="match status" value="1"/>
</dbReference>
<evidence type="ECO:0000313" key="4">
    <source>
        <dbReference type="EMBL" id="WAR24440.1"/>
    </source>
</evidence>
<sequence length="468" mass="52241">MAENEEIGDLISTPPENDELGDLVSTPPSIDWTESVTSFNSFDESSLPQVATFQISEGSGQPALPPGIALYSAQPVLFHTRTRKSHARARTIYHDQEGPYFEVGQTLDIPDDFQGWFEMVPPDFGRGQVFRTIGQLAEAGPRKFFTRTDIRALLIHPKEDENGNKEDDNDTSEPIDKRSSVASTTSAGKNGEGEKRDEGYSERKIPAGRVLEVKGSFAARWQTTTQSGLIKKKSKQYSTIEVPYMKCVDVDGTDVLIPFTTKGRFSVVYEKGIKDSRTVYRMKDILSDLQLPVKVRMVYGKAPVVPCIFTGVLVLKSKVVEDTIIASTILNKRNVLFEIPVSTKCDVRTAVDEEQYETLRTYIDAKMLGKKYAVPFGTLIKLSPELDTDQAMIQHIPTEKLKSRDESLQTLDMITNFSLTDEEPRDYFMESSDTESVQSADASPLGAGQMMELREIELPRVGQIYSDA</sequence>
<feature type="compositionally biased region" description="Basic and acidic residues" evidence="2">
    <location>
        <begin position="156"/>
        <end position="166"/>
    </location>
</feature>
<feature type="domain" description="CABIT" evidence="3">
    <location>
        <begin position="64"/>
        <end position="353"/>
    </location>
</feature>
<evidence type="ECO:0000259" key="3">
    <source>
        <dbReference type="Pfam" id="PF12736"/>
    </source>
</evidence>
<feature type="region of interest" description="Disordered" evidence="2">
    <location>
        <begin position="1"/>
        <end position="25"/>
    </location>
</feature>
<dbReference type="Pfam" id="PF12736">
    <property type="entry name" value="CABIT"/>
    <property type="match status" value="1"/>
</dbReference>
<proteinExistence type="predicted"/>
<organism evidence="4 5">
    <name type="scientific">Mya arenaria</name>
    <name type="common">Soft-shell clam</name>
    <dbReference type="NCBI Taxonomy" id="6604"/>
    <lineage>
        <taxon>Eukaryota</taxon>
        <taxon>Metazoa</taxon>
        <taxon>Spiralia</taxon>
        <taxon>Lophotrochozoa</taxon>
        <taxon>Mollusca</taxon>
        <taxon>Bivalvia</taxon>
        <taxon>Autobranchia</taxon>
        <taxon>Heteroconchia</taxon>
        <taxon>Euheterodonta</taxon>
        <taxon>Imparidentia</taxon>
        <taxon>Neoheterodontei</taxon>
        <taxon>Myida</taxon>
        <taxon>Myoidea</taxon>
        <taxon>Myidae</taxon>
        <taxon>Mya</taxon>
    </lineage>
</organism>
<reference evidence="4" key="1">
    <citation type="submission" date="2022-11" db="EMBL/GenBank/DDBJ databases">
        <title>Centuries of genome instability and evolution in soft-shell clam transmissible cancer (bioRxiv).</title>
        <authorList>
            <person name="Hart S.F.M."/>
            <person name="Yonemitsu M.A."/>
            <person name="Giersch R.M."/>
            <person name="Beal B.F."/>
            <person name="Arriagada G."/>
            <person name="Davis B.W."/>
            <person name="Ostrander E.A."/>
            <person name="Goff S.P."/>
            <person name="Metzger M.J."/>
        </authorList>
    </citation>
    <scope>NUCLEOTIDE SEQUENCE</scope>
    <source>
        <strain evidence="4">MELC-2E11</strain>
        <tissue evidence="4">Siphon/mantle</tissue>
    </source>
</reference>
<keyword evidence="1" id="KW-0597">Phosphoprotein</keyword>
<name>A0ABY7FQF5_MYAAR</name>
<dbReference type="InterPro" id="IPR052281">
    <property type="entry name" value="GAREM"/>
</dbReference>
<dbReference type="EMBL" id="CP111024">
    <property type="protein sequence ID" value="WAR24440.1"/>
    <property type="molecule type" value="Genomic_DNA"/>
</dbReference>